<evidence type="ECO:0000313" key="2">
    <source>
        <dbReference type="Proteomes" id="UP000663866"/>
    </source>
</evidence>
<dbReference type="Proteomes" id="UP000663866">
    <property type="component" value="Unassembled WGS sequence"/>
</dbReference>
<keyword evidence="2" id="KW-1185">Reference proteome</keyword>
<reference evidence="1" key="1">
    <citation type="submission" date="2021-02" db="EMBL/GenBank/DDBJ databases">
        <authorList>
            <person name="Nowell W R."/>
        </authorList>
    </citation>
    <scope>NUCLEOTIDE SEQUENCE</scope>
</reference>
<evidence type="ECO:0000313" key="1">
    <source>
        <dbReference type="EMBL" id="CAF4612505.1"/>
    </source>
</evidence>
<dbReference type="AlphaFoldDB" id="A0A821CWW4"/>
<dbReference type="EMBL" id="CAJOBG010075681">
    <property type="protein sequence ID" value="CAF4612505.1"/>
    <property type="molecule type" value="Genomic_DNA"/>
</dbReference>
<sequence>YKVYYHPIAIARNQMRQCVTEFKQMLECPTLIDEVETAKPDFSIQLTDFWRVFMPPG</sequence>
<gene>
    <name evidence="1" type="ORF">OVN521_LOCUS45598</name>
</gene>
<protein>
    <submittedName>
        <fullName evidence="1">Uncharacterized protein</fullName>
    </submittedName>
</protein>
<comment type="caution">
    <text evidence="1">The sequence shown here is derived from an EMBL/GenBank/DDBJ whole genome shotgun (WGS) entry which is preliminary data.</text>
</comment>
<organism evidence="1 2">
    <name type="scientific">Rotaria magnacalcarata</name>
    <dbReference type="NCBI Taxonomy" id="392030"/>
    <lineage>
        <taxon>Eukaryota</taxon>
        <taxon>Metazoa</taxon>
        <taxon>Spiralia</taxon>
        <taxon>Gnathifera</taxon>
        <taxon>Rotifera</taxon>
        <taxon>Eurotatoria</taxon>
        <taxon>Bdelloidea</taxon>
        <taxon>Philodinida</taxon>
        <taxon>Philodinidae</taxon>
        <taxon>Rotaria</taxon>
    </lineage>
</organism>
<proteinExistence type="predicted"/>
<accession>A0A821CWW4</accession>
<name>A0A821CWW4_9BILA</name>
<feature type="non-terminal residue" evidence="1">
    <location>
        <position position="1"/>
    </location>
</feature>